<dbReference type="InterPro" id="IPR028082">
    <property type="entry name" value="Peripla_BP_I"/>
</dbReference>
<reference evidence="9" key="1">
    <citation type="journal article" date="2015" name="PeerJ">
        <title>First genomic representation of candidate bacterial phylum KSB3 points to enhanced environmental sensing as a trigger of wastewater bulking.</title>
        <authorList>
            <person name="Sekiguchi Y."/>
            <person name="Ohashi A."/>
            <person name="Parks D.H."/>
            <person name="Yamauchi T."/>
            <person name="Tyson G.W."/>
            <person name="Hugenholtz P."/>
        </authorList>
    </citation>
    <scope>NUCLEOTIDE SEQUENCE [LARGE SCALE GENOMIC DNA]</scope>
</reference>
<dbReference type="STRING" id="1499967.U27_04240"/>
<dbReference type="InterPro" id="IPR050957">
    <property type="entry name" value="BMP_lipoprotein"/>
</dbReference>
<keyword evidence="10" id="KW-1185">Reference proteome</keyword>
<dbReference type="HOGENOM" id="CLU_038813_0_0_0"/>
<dbReference type="PANTHER" id="PTHR34296:SF2">
    <property type="entry name" value="ABC TRANSPORTER GUANOSINE-BINDING PROTEIN NUPN"/>
    <property type="match status" value="1"/>
</dbReference>
<comment type="subcellular location">
    <subcellularLocation>
        <location evidence="1">Cell membrane</location>
        <topology evidence="1">Lipid-anchor</topology>
    </subcellularLocation>
</comment>
<dbReference type="InterPro" id="IPR003760">
    <property type="entry name" value="PnrA-like"/>
</dbReference>
<evidence type="ECO:0000259" key="8">
    <source>
        <dbReference type="Pfam" id="PF02608"/>
    </source>
</evidence>
<accession>A0A081BY70</accession>
<keyword evidence="6 9" id="KW-0449">Lipoprotein</keyword>
<proteinExistence type="inferred from homology"/>
<comment type="similarity">
    <text evidence="2">Belongs to the BMP lipoprotein family.</text>
</comment>
<dbReference type="Pfam" id="PF02608">
    <property type="entry name" value="Bmp"/>
    <property type="match status" value="1"/>
</dbReference>
<keyword evidence="3" id="KW-1003">Cell membrane</keyword>
<evidence type="ECO:0000256" key="6">
    <source>
        <dbReference type="ARBA" id="ARBA00023288"/>
    </source>
</evidence>
<keyword evidence="5" id="KW-0472">Membrane</keyword>
<evidence type="ECO:0000313" key="9">
    <source>
        <dbReference type="EMBL" id="GAK57275.1"/>
    </source>
</evidence>
<feature type="domain" description="ABC transporter substrate-binding protein PnrA-like" evidence="8">
    <location>
        <begin position="31"/>
        <end position="326"/>
    </location>
</feature>
<feature type="signal peptide" evidence="7">
    <location>
        <begin position="1"/>
        <end position="25"/>
    </location>
</feature>
<evidence type="ECO:0000256" key="5">
    <source>
        <dbReference type="ARBA" id="ARBA00023136"/>
    </source>
</evidence>
<name>A0A081BY70_VECG1</name>
<evidence type="ECO:0000256" key="3">
    <source>
        <dbReference type="ARBA" id="ARBA00022475"/>
    </source>
</evidence>
<dbReference type="Gene3D" id="3.40.50.2300">
    <property type="match status" value="2"/>
</dbReference>
<evidence type="ECO:0000256" key="4">
    <source>
        <dbReference type="ARBA" id="ARBA00022729"/>
    </source>
</evidence>
<sequence>MLRTWSVIGLCVLCIVFSSVGLAQAEGKFAIVFATGGLGDKSFNDSAMHGMTLAKEQHGIEFDFAEPTAIAEYQPYLMQFANTRQYDLIISIGFDQADALNEIAVQFPEQKFAIVDMVVDKPNVASYVYKEKERGFLMGVASALMTVKTDDPRINAEKVIGVIGGMKIPLIDANIAGFIAGAKYVDPKINALHSYVGHWADPGKGKELALSMIEQGADVVWGAAGRSGLGVINAAQEKNIYAIGADSDQGHLAPDNVLTNGMKFVDQTVLLAMKQVLDGKFEGVIHVLGVAEDVLGYSTNLLPDDVIKALEDVKAKIIAGEIEIPETIETVQ</sequence>
<keyword evidence="4 7" id="KW-0732">Signal</keyword>
<dbReference type="PANTHER" id="PTHR34296">
    <property type="entry name" value="TRANSCRIPTIONAL ACTIVATOR PROTEIN MED"/>
    <property type="match status" value="1"/>
</dbReference>
<dbReference type="SUPFAM" id="SSF53822">
    <property type="entry name" value="Periplasmic binding protein-like I"/>
    <property type="match status" value="1"/>
</dbReference>
<dbReference type="GO" id="GO:0005886">
    <property type="term" value="C:plasma membrane"/>
    <property type="evidence" value="ECO:0007669"/>
    <property type="project" value="UniProtKB-SubCell"/>
</dbReference>
<dbReference type="eggNOG" id="COG1744">
    <property type="taxonomic scope" value="Bacteria"/>
</dbReference>
<dbReference type="Proteomes" id="UP000030661">
    <property type="component" value="Unassembled WGS sequence"/>
</dbReference>
<evidence type="ECO:0000256" key="7">
    <source>
        <dbReference type="SAM" id="SignalP"/>
    </source>
</evidence>
<evidence type="ECO:0000256" key="1">
    <source>
        <dbReference type="ARBA" id="ARBA00004193"/>
    </source>
</evidence>
<dbReference type="CDD" id="cd19964">
    <property type="entry name" value="PBP1_BMP-like"/>
    <property type="match status" value="1"/>
</dbReference>
<feature type="chain" id="PRO_5001755399" evidence="7">
    <location>
        <begin position="26"/>
        <end position="332"/>
    </location>
</feature>
<protein>
    <submittedName>
        <fullName evidence="9">Basic membrane lipoprotein</fullName>
    </submittedName>
</protein>
<evidence type="ECO:0000256" key="2">
    <source>
        <dbReference type="ARBA" id="ARBA00008610"/>
    </source>
</evidence>
<evidence type="ECO:0000313" key="10">
    <source>
        <dbReference type="Proteomes" id="UP000030661"/>
    </source>
</evidence>
<gene>
    <name evidence="9" type="ORF">U27_04240</name>
</gene>
<dbReference type="AlphaFoldDB" id="A0A081BY70"/>
<dbReference type="EMBL" id="DF820465">
    <property type="protein sequence ID" value="GAK57275.1"/>
    <property type="molecule type" value="Genomic_DNA"/>
</dbReference>
<organism evidence="9">
    <name type="scientific">Vecturithrix granuli</name>
    <dbReference type="NCBI Taxonomy" id="1499967"/>
    <lineage>
        <taxon>Bacteria</taxon>
        <taxon>Candidatus Moduliflexota</taxon>
        <taxon>Candidatus Vecturitrichia</taxon>
        <taxon>Candidatus Vecturitrichales</taxon>
        <taxon>Candidatus Vecturitrichaceae</taxon>
        <taxon>Candidatus Vecturithrix</taxon>
    </lineage>
</organism>